<name>A0A182GHN2_AEDAL</name>
<evidence type="ECO:0000256" key="6">
    <source>
        <dbReference type="ARBA" id="ARBA00023212"/>
    </source>
</evidence>
<gene>
    <name evidence="9" type="primary">109399620</name>
</gene>
<evidence type="ECO:0000256" key="4">
    <source>
        <dbReference type="ARBA" id="ARBA00022737"/>
    </source>
</evidence>
<keyword evidence="4" id="KW-0677">Repeat</keyword>
<sequence>MSAEELKLADELFDDAKYQDAVELLDKLSEKDIVEVQWRFARAVFFVSKQTSNNDEKAKLVREAFAYAQRALELDDKNFGANKWYGAILSEKSNLDGVTERIKQLENVKKHFAVAVECNPTDPGILHMLGQFNYKLSEVNWVTRKLINSVASNAPTASFEEALECFEKAEGLKPGFYSQNQLYLGKTYLALKQKEKAREWLQKASEVEVRSEDDRVCREEASEALKKL</sequence>
<dbReference type="AlphaFoldDB" id="A0A182GHN2"/>
<dbReference type="GO" id="GO:0005876">
    <property type="term" value="C:spindle microtubule"/>
    <property type="evidence" value="ECO:0007669"/>
    <property type="project" value="TreeGrafter"/>
</dbReference>
<keyword evidence="3" id="KW-0963">Cytoplasm</keyword>
<reference evidence="9" key="2">
    <citation type="submission" date="2025-05" db="UniProtKB">
        <authorList>
            <consortium name="EnsemblMetazoa"/>
        </authorList>
    </citation>
    <scope>IDENTIFICATION</scope>
    <source>
        <strain evidence="9">Foshan</strain>
    </source>
</reference>
<dbReference type="GO" id="GO:0097431">
    <property type="term" value="C:mitotic spindle pole"/>
    <property type="evidence" value="ECO:0007669"/>
    <property type="project" value="TreeGrafter"/>
</dbReference>
<dbReference type="PANTHER" id="PTHR16056">
    <property type="entry name" value="REGULATOR OF MICROTUBULE DYNAMICS PROTEIN"/>
    <property type="match status" value="1"/>
</dbReference>
<evidence type="ECO:0000313" key="9">
    <source>
        <dbReference type="EnsemblMetazoa" id="AALFPA23_004102.P4903"/>
    </source>
</evidence>
<evidence type="ECO:0000256" key="3">
    <source>
        <dbReference type="ARBA" id="ARBA00022490"/>
    </source>
</evidence>
<keyword evidence="5" id="KW-0802">TPR repeat</keyword>
<comment type="subcellular location">
    <subcellularLocation>
        <location evidence="1">Cytoplasm</location>
        <location evidence="1">Cytoskeleton</location>
    </subcellularLocation>
</comment>
<dbReference type="SUPFAM" id="SSF48452">
    <property type="entry name" value="TPR-like"/>
    <property type="match status" value="1"/>
</dbReference>
<evidence type="ECO:0000256" key="1">
    <source>
        <dbReference type="ARBA" id="ARBA00004245"/>
    </source>
</evidence>
<evidence type="ECO:0000256" key="2">
    <source>
        <dbReference type="ARBA" id="ARBA00011375"/>
    </source>
</evidence>
<dbReference type="EnsemblMetazoa" id="AALFPA23_006155.R7959">
    <property type="protein sequence ID" value="AALFPA23_006155.P7959"/>
    <property type="gene ID" value="AALFPA23_006155"/>
</dbReference>
<dbReference type="InterPro" id="IPR011990">
    <property type="entry name" value="TPR-like_helical_dom_sf"/>
</dbReference>
<dbReference type="Pfam" id="PF21033">
    <property type="entry name" value="RMD1-3"/>
    <property type="match status" value="1"/>
</dbReference>
<keyword evidence="10" id="KW-1185">Reference proteome</keyword>
<dbReference type="EnsemblMetazoa" id="AALFPA23_004102.R4903">
    <property type="protein sequence ID" value="AALFPA23_004102.P4903"/>
    <property type="gene ID" value="AALFPA23_004102"/>
</dbReference>
<dbReference type="PANTHER" id="PTHR16056:SF16">
    <property type="entry name" value="REGULATOR OF MICROTUBULE DYNAMICS PROTEIN 1"/>
    <property type="match status" value="1"/>
</dbReference>
<evidence type="ECO:0000256" key="5">
    <source>
        <dbReference type="ARBA" id="ARBA00022803"/>
    </source>
</evidence>
<dbReference type="KEGG" id="aalb:109399620"/>
<comment type="subunit">
    <text evidence="2">Interacts with microtubules.</text>
</comment>
<dbReference type="GO" id="GO:0008017">
    <property type="term" value="F:microtubule binding"/>
    <property type="evidence" value="ECO:0007669"/>
    <property type="project" value="TreeGrafter"/>
</dbReference>
<dbReference type="InterPro" id="IPR049039">
    <property type="entry name" value="RMD1-3_a_helical_rpt"/>
</dbReference>
<evidence type="ECO:0000313" key="10">
    <source>
        <dbReference type="Proteomes" id="UP000069940"/>
    </source>
</evidence>
<dbReference type="GO" id="GO:0005739">
    <property type="term" value="C:mitochondrion"/>
    <property type="evidence" value="ECO:0007669"/>
    <property type="project" value="TreeGrafter"/>
</dbReference>
<accession>A0A182GHN2</accession>
<evidence type="ECO:0000256" key="7">
    <source>
        <dbReference type="ARBA" id="ARBA00039966"/>
    </source>
</evidence>
<dbReference type="Proteomes" id="UP000069940">
    <property type="component" value="Unassembled WGS sequence"/>
</dbReference>
<keyword evidence="6" id="KW-0206">Cytoskeleton</keyword>
<protein>
    <recommendedName>
        <fullName evidence="7">Regulator of microtubule dynamics protein 1</fullName>
    </recommendedName>
    <alternativeName>
        <fullName evidence="8">Protein FAM82B</fullName>
    </alternativeName>
</protein>
<reference evidence="10" key="1">
    <citation type="journal article" date="2015" name="Proc. Natl. Acad. Sci. U.S.A.">
        <title>Genome sequence of the Asian Tiger mosquito, Aedes albopictus, reveals insights into its biology, genetics, and evolution.</title>
        <authorList>
            <person name="Chen X.G."/>
            <person name="Jiang X."/>
            <person name="Gu J."/>
            <person name="Xu M."/>
            <person name="Wu Y."/>
            <person name="Deng Y."/>
            <person name="Zhang C."/>
            <person name="Bonizzoni M."/>
            <person name="Dermauw W."/>
            <person name="Vontas J."/>
            <person name="Armbruster P."/>
            <person name="Huang X."/>
            <person name="Yang Y."/>
            <person name="Zhang H."/>
            <person name="He W."/>
            <person name="Peng H."/>
            <person name="Liu Y."/>
            <person name="Wu K."/>
            <person name="Chen J."/>
            <person name="Lirakis M."/>
            <person name="Topalis P."/>
            <person name="Van Leeuwen T."/>
            <person name="Hall A.B."/>
            <person name="Jiang X."/>
            <person name="Thorpe C."/>
            <person name="Mueller R.L."/>
            <person name="Sun C."/>
            <person name="Waterhouse R.M."/>
            <person name="Yan G."/>
            <person name="Tu Z.J."/>
            <person name="Fang X."/>
            <person name="James A.A."/>
        </authorList>
    </citation>
    <scope>NUCLEOTIDE SEQUENCE [LARGE SCALE GENOMIC DNA]</scope>
    <source>
        <strain evidence="10">Foshan</strain>
    </source>
</reference>
<evidence type="ECO:0000256" key="8">
    <source>
        <dbReference type="ARBA" id="ARBA00041958"/>
    </source>
</evidence>
<proteinExistence type="predicted"/>
<dbReference type="Gene3D" id="1.25.40.10">
    <property type="entry name" value="Tetratricopeptide repeat domain"/>
    <property type="match status" value="1"/>
</dbReference>
<organism evidence="9 10">
    <name type="scientific">Aedes albopictus</name>
    <name type="common">Asian tiger mosquito</name>
    <name type="synonym">Stegomyia albopicta</name>
    <dbReference type="NCBI Taxonomy" id="7160"/>
    <lineage>
        <taxon>Eukaryota</taxon>
        <taxon>Metazoa</taxon>
        <taxon>Ecdysozoa</taxon>
        <taxon>Arthropoda</taxon>
        <taxon>Hexapoda</taxon>
        <taxon>Insecta</taxon>
        <taxon>Pterygota</taxon>
        <taxon>Neoptera</taxon>
        <taxon>Endopterygota</taxon>
        <taxon>Diptera</taxon>
        <taxon>Nematocera</taxon>
        <taxon>Culicoidea</taxon>
        <taxon>Culicidae</taxon>
        <taxon>Culicinae</taxon>
        <taxon>Aedini</taxon>
        <taxon>Aedes</taxon>
        <taxon>Stegomyia</taxon>
    </lineage>
</organism>